<proteinExistence type="predicted"/>
<reference evidence="3" key="1">
    <citation type="journal article" date="2016" name="Genome Announc.">
        <title>Genome sequences of three species of Hanseniaspora isolated from spontaneous wine fermentations.</title>
        <authorList>
            <person name="Sternes P.R."/>
            <person name="Lee D."/>
            <person name="Kutyna D.R."/>
            <person name="Borneman A.R."/>
        </authorList>
    </citation>
    <scope>NUCLEOTIDE SEQUENCE [LARGE SCALE GENOMIC DNA]</scope>
    <source>
        <strain evidence="3">AWRI3580</strain>
    </source>
</reference>
<dbReference type="VEuPathDB" id="FungiDB:AWRI3580_g1126"/>
<name>A0A1E5RU82_HANUV</name>
<comment type="caution">
    <text evidence="2">The sequence shown here is derived from an EMBL/GenBank/DDBJ whole genome shotgun (WGS) entry which is preliminary data.</text>
</comment>
<gene>
    <name evidence="2" type="ORF">AWRI3580_g1126</name>
</gene>
<evidence type="ECO:0000313" key="2">
    <source>
        <dbReference type="EMBL" id="OEJ90435.1"/>
    </source>
</evidence>
<protein>
    <submittedName>
        <fullName evidence="2">Uncharacterized protein</fullName>
    </submittedName>
</protein>
<feature type="transmembrane region" description="Helical" evidence="1">
    <location>
        <begin position="101"/>
        <end position="120"/>
    </location>
</feature>
<accession>A0A1E5RU82</accession>
<dbReference type="Proteomes" id="UP000095358">
    <property type="component" value="Unassembled WGS sequence"/>
</dbReference>
<keyword evidence="1" id="KW-0812">Transmembrane</keyword>
<organism evidence="2 3">
    <name type="scientific">Hanseniaspora uvarum</name>
    <name type="common">Yeast</name>
    <name type="synonym">Kloeckera apiculata</name>
    <dbReference type="NCBI Taxonomy" id="29833"/>
    <lineage>
        <taxon>Eukaryota</taxon>
        <taxon>Fungi</taxon>
        <taxon>Dikarya</taxon>
        <taxon>Ascomycota</taxon>
        <taxon>Saccharomycotina</taxon>
        <taxon>Saccharomycetes</taxon>
        <taxon>Saccharomycodales</taxon>
        <taxon>Saccharomycodaceae</taxon>
        <taxon>Hanseniaspora</taxon>
    </lineage>
</organism>
<keyword evidence="1" id="KW-0472">Membrane</keyword>
<keyword evidence="1" id="KW-1133">Transmembrane helix</keyword>
<keyword evidence="3" id="KW-1185">Reference proteome</keyword>
<dbReference type="AlphaFoldDB" id="A0A1E5RU82"/>
<dbReference type="OrthoDB" id="3973174at2759"/>
<feature type="transmembrane region" description="Helical" evidence="1">
    <location>
        <begin position="76"/>
        <end position="95"/>
    </location>
</feature>
<dbReference type="EMBL" id="LPNN01000003">
    <property type="protein sequence ID" value="OEJ90435.1"/>
    <property type="molecule type" value="Genomic_DNA"/>
</dbReference>
<sequence>MNKREYEQDDLIKSLKTNTHKIINTHHEAIENQNFESEFLLSLDRKSSKQALNADESDAHNYNTSKFVNKSIDKDVGRIIISVFINLLVKITPYIKNFKYIHYSSYVLITVNVLYLMLKLNKINSFEKKKQKEDDLIIPININNAILRTEINTNNTNTQSTKSFFKNIETTPLSNRTSKNLGASINNDDKTNAADSSYTLSSKFAYKINTL</sequence>
<evidence type="ECO:0000313" key="3">
    <source>
        <dbReference type="Proteomes" id="UP000095358"/>
    </source>
</evidence>
<evidence type="ECO:0000256" key="1">
    <source>
        <dbReference type="SAM" id="Phobius"/>
    </source>
</evidence>